<reference evidence="2" key="1">
    <citation type="submission" date="2016-06" db="EMBL/GenBank/DDBJ databases">
        <title>Parallel loss of symbiosis genes in relatives of nitrogen-fixing non-legume Parasponia.</title>
        <authorList>
            <person name="Van Velzen R."/>
            <person name="Holmer R."/>
            <person name="Bu F."/>
            <person name="Rutten L."/>
            <person name="Van Zeijl A."/>
            <person name="Liu W."/>
            <person name="Santuari L."/>
            <person name="Cao Q."/>
            <person name="Sharma T."/>
            <person name="Shen D."/>
            <person name="Roswanjaya Y."/>
            <person name="Wardhani T."/>
            <person name="Kalhor M.S."/>
            <person name="Jansen J."/>
            <person name="Van den Hoogen J."/>
            <person name="Gungor B."/>
            <person name="Hartog M."/>
            <person name="Hontelez J."/>
            <person name="Verver J."/>
            <person name="Yang W.-C."/>
            <person name="Schijlen E."/>
            <person name="Repin R."/>
            <person name="Schilthuizen M."/>
            <person name="Schranz E."/>
            <person name="Heidstra R."/>
            <person name="Miyata K."/>
            <person name="Fedorova E."/>
            <person name="Kohlen W."/>
            <person name="Bisseling T."/>
            <person name="Smit S."/>
            <person name="Geurts R."/>
        </authorList>
    </citation>
    <scope>NUCLEOTIDE SEQUENCE [LARGE SCALE GENOMIC DNA]</scope>
    <source>
        <strain evidence="2">cv. RG33-2</strain>
    </source>
</reference>
<organism evidence="1 2">
    <name type="scientific">Trema orientale</name>
    <name type="common">Charcoal tree</name>
    <name type="synonym">Celtis orientalis</name>
    <dbReference type="NCBI Taxonomy" id="63057"/>
    <lineage>
        <taxon>Eukaryota</taxon>
        <taxon>Viridiplantae</taxon>
        <taxon>Streptophyta</taxon>
        <taxon>Embryophyta</taxon>
        <taxon>Tracheophyta</taxon>
        <taxon>Spermatophyta</taxon>
        <taxon>Magnoliopsida</taxon>
        <taxon>eudicotyledons</taxon>
        <taxon>Gunneridae</taxon>
        <taxon>Pentapetalae</taxon>
        <taxon>rosids</taxon>
        <taxon>fabids</taxon>
        <taxon>Rosales</taxon>
        <taxon>Cannabaceae</taxon>
        <taxon>Trema</taxon>
    </lineage>
</organism>
<gene>
    <name evidence="1" type="ORF">TorRG33x02_037770</name>
</gene>
<dbReference type="EMBL" id="JXTC01000013">
    <property type="protein sequence ID" value="POO00364.1"/>
    <property type="molecule type" value="Genomic_DNA"/>
</dbReference>
<evidence type="ECO:0000313" key="1">
    <source>
        <dbReference type="EMBL" id="POO00364.1"/>
    </source>
</evidence>
<proteinExistence type="predicted"/>
<protein>
    <submittedName>
        <fullName evidence="1">Uncharacterized protein</fullName>
    </submittedName>
</protein>
<comment type="caution">
    <text evidence="1">The sequence shown here is derived from an EMBL/GenBank/DDBJ whole genome shotgun (WGS) entry which is preliminary data.</text>
</comment>
<name>A0A2P5FRI4_TREOI</name>
<dbReference type="AlphaFoldDB" id="A0A2P5FRI4"/>
<keyword evidence="2" id="KW-1185">Reference proteome</keyword>
<evidence type="ECO:0000313" key="2">
    <source>
        <dbReference type="Proteomes" id="UP000237000"/>
    </source>
</evidence>
<dbReference type="InParanoid" id="A0A2P5FRI4"/>
<dbReference type="Proteomes" id="UP000237000">
    <property type="component" value="Unassembled WGS sequence"/>
</dbReference>
<sequence>MFWQPPELHLHHGRQTPEDQGQQINTLASNYSCKDFGDFAFLCNLEELICMYSGRSEVTRSDMDRLELLKKSLGDIKLMKSGRPTFLLLELMR</sequence>
<accession>A0A2P5FRI4</accession>